<dbReference type="AlphaFoldDB" id="C1EDE8"/>
<feature type="region of interest" description="Disordered" evidence="1">
    <location>
        <begin position="362"/>
        <end position="412"/>
    </location>
</feature>
<feature type="chain" id="PRO_5002909120" description="Bifunctional inhibitor/plant lipid transfer protein/seed storage helical domain-containing protein" evidence="2">
    <location>
        <begin position="24"/>
        <end position="471"/>
    </location>
</feature>
<evidence type="ECO:0000313" key="4">
    <source>
        <dbReference type="EMBL" id="ACO66353.1"/>
    </source>
</evidence>
<evidence type="ECO:0000313" key="5">
    <source>
        <dbReference type="Proteomes" id="UP000002009"/>
    </source>
</evidence>
<evidence type="ECO:0000256" key="1">
    <source>
        <dbReference type="SAM" id="MobiDB-lite"/>
    </source>
</evidence>
<evidence type="ECO:0000256" key="2">
    <source>
        <dbReference type="SAM" id="SignalP"/>
    </source>
</evidence>
<reference evidence="4 5" key="1">
    <citation type="journal article" date="2009" name="Science">
        <title>Green evolution and dynamic adaptations revealed by genomes of the marine picoeukaryotes Micromonas.</title>
        <authorList>
            <person name="Worden A.Z."/>
            <person name="Lee J.H."/>
            <person name="Mock T."/>
            <person name="Rouze P."/>
            <person name="Simmons M.P."/>
            <person name="Aerts A.L."/>
            <person name="Allen A.E."/>
            <person name="Cuvelier M.L."/>
            <person name="Derelle E."/>
            <person name="Everett M.V."/>
            <person name="Foulon E."/>
            <person name="Grimwood J."/>
            <person name="Gundlach H."/>
            <person name="Henrissat B."/>
            <person name="Napoli C."/>
            <person name="McDonald S.M."/>
            <person name="Parker M.S."/>
            <person name="Rombauts S."/>
            <person name="Salamov A."/>
            <person name="Von Dassow P."/>
            <person name="Badger J.H."/>
            <person name="Coutinho P.M."/>
            <person name="Demir E."/>
            <person name="Dubchak I."/>
            <person name="Gentemann C."/>
            <person name="Eikrem W."/>
            <person name="Gready J.E."/>
            <person name="John U."/>
            <person name="Lanier W."/>
            <person name="Lindquist E.A."/>
            <person name="Lucas S."/>
            <person name="Mayer K.F."/>
            <person name="Moreau H."/>
            <person name="Not F."/>
            <person name="Otillar R."/>
            <person name="Panaud O."/>
            <person name="Pangilinan J."/>
            <person name="Paulsen I."/>
            <person name="Piegu B."/>
            <person name="Poliakov A."/>
            <person name="Robbens S."/>
            <person name="Schmutz J."/>
            <person name="Toulza E."/>
            <person name="Wyss T."/>
            <person name="Zelensky A."/>
            <person name="Zhou K."/>
            <person name="Armbrust E.V."/>
            <person name="Bhattacharya D."/>
            <person name="Goodenough U.W."/>
            <person name="Van de Peer Y."/>
            <person name="Grigoriev I.V."/>
        </authorList>
    </citation>
    <scope>NUCLEOTIDE SEQUENCE [LARGE SCALE GENOMIC DNA]</scope>
    <source>
        <strain evidence="5">RCC299 / NOUM17</strain>
    </source>
</reference>
<feature type="signal peptide" evidence="2">
    <location>
        <begin position="1"/>
        <end position="23"/>
    </location>
</feature>
<sequence length="471" mass="49855">MRRRATTLALVAAIWASARGARAVPAVCTEARLEGLPTLCAVAAPDTVQTGPNSAAACCDELRELNDARCFCSEPFLGLDATRQGALVPALATAPRRCGVDTRVGRACRSVAGDDGAEAEAEAPRLGDETREDGAAETCPTRTLIRLVQDGCAGALTETCCDTIDALNARSCFCEDDVVDVLRSFPASFRRMFAETSAECGFVVRGGRRCEPFPAKPPTPPAPFPPFPPYPPYPPTPPTPPTPPSEAAIKGSNEGPTRAPDQRVDVVRVCDPGAYVSLLDVQRCDVTLLVTAPASDDATALDACCESIGLLDQALCLCDPNIASLIAQTRFASTPMLNSVYGSCGFRISTLDSNGTCVRVGSPMFGPPPLRGRPPRPSRPPSPSPPVPGAPRGPSGPPGPPGRTVVLAGAGRVPGSAKDPPLYFVSKCPPWVRRCGYRDWKDWEEDDAVFPTNPTRLPPSLMMDYEEYFDG</sequence>
<organism evidence="4 5">
    <name type="scientific">Micromonas commoda (strain RCC299 / NOUM17 / CCMP2709)</name>
    <name type="common">Picoplanktonic green alga</name>
    <dbReference type="NCBI Taxonomy" id="296587"/>
    <lineage>
        <taxon>Eukaryota</taxon>
        <taxon>Viridiplantae</taxon>
        <taxon>Chlorophyta</taxon>
        <taxon>Mamiellophyceae</taxon>
        <taxon>Mamiellales</taxon>
        <taxon>Mamiellaceae</taxon>
        <taxon>Micromonas</taxon>
    </lineage>
</organism>
<dbReference type="RefSeq" id="XP_002505095.1">
    <property type="nucleotide sequence ID" value="XM_002505049.1"/>
</dbReference>
<dbReference type="KEGG" id="mis:MICPUN_102909"/>
<dbReference type="GeneID" id="8247207"/>
<feature type="compositionally biased region" description="Pro residues" evidence="1">
    <location>
        <begin position="365"/>
        <end position="401"/>
    </location>
</feature>
<protein>
    <recommendedName>
        <fullName evidence="3">Bifunctional inhibitor/plant lipid transfer protein/seed storage helical domain-containing protein</fullName>
    </recommendedName>
</protein>
<feature type="region of interest" description="Disordered" evidence="1">
    <location>
        <begin position="115"/>
        <end position="135"/>
    </location>
</feature>
<dbReference type="InterPro" id="IPR016140">
    <property type="entry name" value="Bifunc_inhib/LTP/seed_store"/>
</dbReference>
<feature type="domain" description="Bifunctional inhibitor/plant lipid transfer protein/seed storage helical" evidence="3">
    <location>
        <begin position="28"/>
        <end position="108"/>
    </location>
</feature>
<evidence type="ECO:0000259" key="3">
    <source>
        <dbReference type="SMART" id="SM00499"/>
    </source>
</evidence>
<feature type="compositionally biased region" description="Pro residues" evidence="1">
    <location>
        <begin position="214"/>
        <end position="244"/>
    </location>
</feature>
<proteinExistence type="predicted"/>
<feature type="domain" description="Bifunctional inhibitor/plant lipid transfer protein/seed storage helical" evidence="3">
    <location>
        <begin position="284"/>
        <end position="357"/>
    </location>
</feature>
<feature type="compositionally biased region" description="Basic and acidic residues" evidence="1">
    <location>
        <begin position="122"/>
        <end position="134"/>
    </location>
</feature>
<dbReference type="SMART" id="SM00499">
    <property type="entry name" value="AAI"/>
    <property type="match status" value="3"/>
</dbReference>
<dbReference type="EMBL" id="CP001330">
    <property type="protein sequence ID" value="ACO66353.1"/>
    <property type="molecule type" value="Genomic_DNA"/>
</dbReference>
<dbReference type="Proteomes" id="UP000002009">
    <property type="component" value="Chromosome 11"/>
</dbReference>
<accession>C1EDE8</accession>
<dbReference type="OMA" id="CCESIGL"/>
<keyword evidence="5" id="KW-1185">Reference proteome</keyword>
<name>C1EDE8_MICCC</name>
<feature type="domain" description="Bifunctional inhibitor/plant lipid transfer protein/seed storage helical" evidence="3">
    <location>
        <begin position="139"/>
        <end position="210"/>
    </location>
</feature>
<dbReference type="InParanoid" id="C1EDE8"/>
<feature type="region of interest" description="Disordered" evidence="1">
    <location>
        <begin position="214"/>
        <end position="259"/>
    </location>
</feature>
<gene>
    <name evidence="4" type="ORF">MICPUN_102909</name>
</gene>
<keyword evidence="2" id="KW-0732">Signal</keyword>